<dbReference type="STRING" id="263852.SAMN02745116_02538"/>
<protein>
    <submittedName>
        <fullName evidence="2">Uncharacterized protein</fullName>
    </submittedName>
</protein>
<gene>
    <name evidence="2" type="ORF">SAMN02745116_02538</name>
</gene>
<evidence type="ECO:0000313" key="3">
    <source>
        <dbReference type="Proteomes" id="UP000190328"/>
    </source>
</evidence>
<sequence>MLTNNRGLGNLKLALDYAKDKHNWELPVMYLAIGGYAYVYELLRSYGYRKDEIATEDDIKMTSQFLQDTHGKKVLIVNNSNALIDYRMSKSGGYFTNLNPLKAMRFEDFINTYATKQTKVFVDKEKVKYRKPYLVIFNDVNCNYQFDGYKIHNTNFGFAQFFERFKKVEEVIQALRETEPHKCQKFVKYEFVNETDEDVVDFLAKLKNSKSGVLDEEKGVYYFKPMEFRRLAGSKAIVEKILKVEELGISQFSTNKCFRSLGIAGKLFVVPVESLEWSGHEFVSEKEQYEKELAIEFEKEKREEEELQASTNEIMEQSLHIGLQHGFVKRKLAREAETTLQELVSEEMMKYFAIDETFRSASEYKEFKRARAMYFINGVFEDSLRSDENFSGGRFILTLDIDDKEYELEEIQSRLSDRGLFGVIYPTAKHYFNGEKRWRLLLMSDRELDKREYRSVIEQLGKMLRIEIDEASKKLNQLMGLPLKAEDVVIHNGHRVKSEILLQNAKYEKEQKEMRKSKVIDFPVERNGELKSLREFNHESANLLDEALKHGVPKGARNNTYRKIYLFLRDTLESDEFKEWHSEAQQLLDEVKIQAEADGIDEKERKLIFRNA</sequence>
<dbReference type="RefSeq" id="WP_078808420.1">
    <property type="nucleotide sequence ID" value="NZ_FUXI01000045.1"/>
</dbReference>
<dbReference type="EMBL" id="FUXI01000045">
    <property type="protein sequence ID" value="SKA13663.1"/>
    <property type="molecule type" value="Genomic_DNA"/>
</dbReference>
<keyword evidence="3" id="KW-1185">Reference proteome</keyword>
<name>A0A1T4RCJ6_9ENTE</name>
<organism evidence="2 3">
    <name type="scientific">Pilibacter termitis</name>
    <dbReference type="NCBI Taxonomy" id="263852"/>
    <lineage>
        <taxon>Bacteria</taxon>
        <taxon>Bacillati</taxon>
        <taxon>Bacillota</taxon>
        <taxon>Bacilli</taxon>
        <taxon>Lactobacillales</taxon>
        <taxon>Enterococcaceae</taxon>
        <taxon>Pilibacter</taxon>
    </lineage>
</organism>
<evidence type="ECO:0000256" key="1">
    <source>
        <dbReference type="SAM" id="Coils"/>
    </source>
</evidence>
<feature type="coiled-coil region" evidence="1">
    <location>
        <begin position="286"/>
        <end position="317"/>
    </location>
</feature>
<keyword evidence="1" id="KW-0175">Coiled coil</keyword>
<dbReference type="Proteomes" id="UP000190328">
    <property type="component" value="Unassembled WGS sequence"/>
</dbReference>
<dbReference type="OrthoDB" id="2195354at2"/>
<evidence type="ECO:0000313" key="2">
    <source>
        <dbReference type="EMBL" id="SKA13663.1"/>
    </source>
</evidence>
<reference evidence="2 3" key="1">
    <citation type="submission" date="2017-02" db="EMBL/GenBank/DDBJ databases">
        <authorList>
            <person name="Peterson S.W."/>
        </authorList>
    </citation>
    <scope>NUCLEOTIDE SEQUENCE [LARGE SCALE GENOMIC DNA]</scope>
    <source>
        <strain evidence="2 3">ATCC BAA-1030</strain>
    </source>
</reference>
<accession>A0A1T4RCJ6</accession>
<dbReference type="AlphaFoldDB" id="A0A1T4RCJ6"/>
<proteinExistence type="predicted"/>